<organism evidence="3 4">
    <name type="scientific">Apiospora phragmitis</name>
    <dbReference type="NCBI Taxonomy" id="2905665"/>
    <lineage>
        <taxon>Eukaryota</taxon>
        <taxon>Fungi</taxon>
        <taxon>Dikarya</taxon>
        <taxon>Ascomycota</taxon>
        <taxon>Pezizomycotina</taxon>
        <taxon>Sordariomycetes</taxon>
        <taxon>Xylariomycetidae</taxon>
        <taxon>Amphisphaeriales</taxon>
        <taxon>Apiosporaceae</taxon>
        <taxon>Apiospora</taxon>
    </lineage>
</organism>
<dbReference type="Proteomes" id="UP001480595">
    <property type="component" value="Unassembled WGS sequence"/>
</dbReference>
<name>A0ABR1VPN7_9PEZI</name>
<evidence type="ECO:0000256" key="1">
    <source>
        <dbReference type="SAM" id="MobiDB-lite"/>
    </source>
</evidence>
<protein>
    <recommendedName>
        <fullName evidence="2">Ecp2 effector protein-like domain-containing protein</fullName>
    </recommendedName>
</protein>
<dbReference type="RefSeq" id="XP_066717688.1">
    <property type="nucleotide sequence ID" value="XM_066855521.1"/>
</dbReference>
<evidence type="ECO:0000313" key="4">
    <source>
        <dbReference type="Proteomes" id="UP001480595"/>
    </source>
</evidence>
<feature type="compositionally biased region" description="Low complexity" evidence="1">
    <location>
        <begin position="1"/>
        <end position="19"/>
    </location>
</feature>
<evidence type="ECO:0000259" key="2">
    <source>
        <dbReference type="Pfam" id="PF14856"/>
    </source>
</evidence>
<dbReference type="InterPro" id="IPR029226">
    <property type="entry name" value="Ecp2-like"/>
</dbReference>
<feature type="region of interest" description="Disordered" evidence="1">
    <location>
        <begin position="1"/>
        <end position="28"/>
    </location>
</feature>
<evidence type="ECO:0000313" key="3">
    <source>
        <dbReference type="EMBL" id="KAK8073213.1"/>
    </source>
</evidence>
<gene>
    <name evidence="3" type="ORF">PG994_004112</name>
</gene>
<accession>A0ABR1VPN7</accession>
<keyword evidence="4" id="KW-1185">Reference proteome</keyword>
<comment type="caution">
    <text evidence="3">The sequence shown here is derived from an EMBL/GenBank/DDBJ whole genome shotgun (WGS) entry which is preliminary data.</text>
</comment>
<feature type="domain" description="Ecp2 effector protein-like" evidence="2">
    <location>
        <begin position="68"/>
        <end position="164"/>
    </location>
</feature>
<dbReference type="EMBL" id="JAQQWL010000005">
    <property type="protein sequence ID" value="KAK8073213.1"/>
    <property type="molecule type" value="Genomic_DNA"/>
</dbReference>
<reference evidence="3 4" key="1">
    <citation type="submission" date="2023-01" db="EMBL/GenBank/DDBJ databases">
        <title>Analysis of 21 Apiospora genomes using comparative genomics revels a genus with tremendous synthesis potential of carbohydrate active enzymes and secondary metabolites.</title>
        <authorList>
            <person name="Sorensen T."/>
        </authorList>
    </citation>
    <scope>NUCLEOTIDE SEQUENCE [LARGE SCALE GENOMIC DNA]</scope>
    <source>
        <strain evidence="3 4">CBS 135458</strain>
    </source>
</reference>
<dbReference type="GeneID" id="92088584"/>
<sequence>MGPEPDLSTTDQDTSSSNSFQHSESLGAGRSVSSSNILAFRFAFVGNIITASGFAQPDPNLTGIRGEGNAKVDGCQALLGWLRDFANWGQFNIPGAAWDKTGQDYLSLLWTDDCSFGAFRTGFQPEDMQVGALDIAEVIDVSVKYFCSPYRQPPWVEADGFMYCQTDIPFGWGLYNKFANEQHQWDIN</sequence>
<proteinExistence type="predicted"/>
<dbReference type="Pfam" id="PF14856">
    <property type="entry name" value="Hce2"/>
    <property type="match status" value="1"/>
</dbReference>